<evidence type="ECO:0000256" key="1">
    <source>
        <dbReference type="HAMAP-Rule" id="MF_00095"/>
    </source>
</evidence>
<sequence length="235" mass="27143">MKYAQVEQGVFLRRPNRFIAHVEIKGKEEICHVKNTGRCRELLVPGAAVFLEKSSNPNRKTKYDLIAVQKGERLINMDSQVPNQAVYEWLEKGELFGEGALVKREVTYGNSRFDLYIQQGERKIFMEVKGVTLEENGVVRFPDAPTERGVKHIKELCRCIEDGYEAYIMFVIQMENVKYFRPNDDTHPEFGQALREAEQAGVKILAYDCMVRKDLINLSKPVRVLLNEEIQEIIC</sequence>
<dbReference type="EMBL" id="DXBG01000278">
    <property type="protein sequence ID" value="HIZ66607.1"/>
    <property type="molecule type" value="Genomic_DNA"/>
</dbReference>
<comment type="caution">
    <text evidence="4">The sequence shown here is derived from an EMBL/GenBank/DDBJ whole genome shotgun (WGS) entry which is preliminary data.</text>
</comment>
<name>A0A9D2JU27_9FIRM</name>
<feature type="domain" description="SfsA N-terminal OB" evidence="3">
    <location>
        <begin position="12"/>
        <end position="76"/>
    </location>
</feature>
<dbReference type="InterPro" id="IPR040452">
    <property type="entry name" value="SfsA_C"/>
</dbReference>
<feature type="domain" description="Sugar fermentation stimulation protein C-terminal" evidence="2">
    <location>
        <begin position="80"/>
        <end position="213"/>
    </location>
</feature>
<evidence type="ECO:0000313" key="5">
    <source>
        <dbReference type="Proteomes" id="UP000824056"/>
    </source>
</evidence>
<dbReference type="InterPro" id="IPR005224">
    <property type="entry name" value="SfsA"/>
</dbReference>
<dbReference type="Pfam" id="PF03749">
    <property type="entry name" value="SfsA"/>
    <property type="match status" value="1"/>
</dbReference>
<dbReference type="NCBIfam" id="TIGR00230">
    <property type="entry name" value="sfsA"/>
    <property type="match status" value="1"/>
</dbReference>
<reference evidence="4" key="1">
    <citation type="journal article" date="2021" name="PeerJ">
        <title>Extensive microbial diversity within the chicken gut microbiome revealed by metagenomics and culture.</title>
        <authorList>
            <person name="Gilroy R."/>
            <person name="Ravi A."/>
            <person name="Getino M."/>
            <person name="Pursley I."/>
            <person name="Horton D.L."/>
            <person name="Alikhan N.F."/>
            <person name="Baker D."/>
            <person name="Gharbi K."/>
            <person name="Hall N."/>
            <person name="Watson M."/>
            <person name="Adriaenssens E.M."/>
            <person name="Foster-Nyarko E."/>
            <person name="Jarju S."/>
            <person name="Secka A."/>
            <person name="Antonio M."/>
            <person name="Oren A."/>
            <person name="Chaudhuri R.R."/>
            <person name="La Ragione R."/>
            <person name="Hildebrand F."/>
            <person name="Pallen M.J."/>
        </authorList>
    </citation>
    <scope>NUCLEOTIDE SEQUENCE</scope>
    <source>
        <strain evidence="4">1068</strain>
    </source>
</reference>
<evidence type="ECO:0000313" key="4">
    <source>
        <dbReference type="EMBL" id="HIZ66607.1"/>
    </source>
</evidence>
<dbReference type="FunFam" id="2.40.50.580:FF:000002">
    <property type="entry name" value="Sugar fermentation stimulation protein homolog"/>
    <property type="match status" value="1"/>
</dbReference>
<evidence type="ECO:0000259" key="3">
    <source>
        <dbReference type="Pfam" id="PF17746"/>
    </source>
</evidence>
<reference evidence="4" key="2">
    <citation type="submission" date="2021-04" db="EMBL/GenBank/DDBJ databases">
        <authorList>
            <person name="Gilroy R."/>
        </authorList>
    </citation>
    <scope>NUCLEOTIDE SEQUENCE</scope>
    <source>
        <strain evidence="4">1068</strain>
    </source>
</reference>
<dbReference type="Gene3D" id="2.40.50.580">
    <property type="match status" value="1"/>
</dbReference>
<comment type="similarity">
    <text evidence="1">Belongs to the SfsA family.</text>
</comment>
<dbReference type="GO" id="GO:0003677">
    <property type="term" value="F:DNA binding"/>
    <property type="evidence" value="ECO:0007669"/>
    <property type="project" value="InterPro"/>
</dbReference>
<dbReference type="CDD" id="cd22359">
    <property type="entry name" value="SfsA-like_bacterial"/>
    <property type="match status" value="1"/>
</dbReference>
<dbReference type="PANTHER" id="PTHR30545">
    <property type="entry name" value="SUGAR FERMENTATION STIMULATION PROTEIN A"/>
    <property type="match status" value="1"/>
</dbReference>
<organism evidence="4 5">
    <name type="scientific">Candidatus Blautia pullicola</name>
    <dbReference type="NCBI Taxonomy" id="2838498"/>
    <lineage>
        <taxon>Bacteria</taxon>
        <taxon>Bacillati</taxon>
        <taxon>Bacillota</taxon>
        <taxon>Clostridia</taxon>
        <taxon>Lachnospirales</taxon>
        <taxon>Lachnospiraceae</taxon>
        <taxon>Blautia</taxon>
    </lineage>
</organism>
<dbReference type="Proteomes" id="UP000824056">
    <property type="component" value="Unassembled WGS sequence"/>
</dbReference>
<dbReference type="PANTHER" id="PTHR30545:SF2">
    <property type="entry name" value="SUGAR FERMENTATION STIMULATION PROTEIN A"/>
    <property type="match status" value="1"/>
</dbReference>
<evidence type="ECO:0000259" key="2">
    <source>
        <dbReference type="Pfam" id="PF03749"/>
    </source>
</evidence>
<dbReference type="Gene3D" id="3.40.1350.60">
    <property type="match status" value="1"/>
</dbReference>
<accession>A0A9D2JU27</accession>
<dbReference type="Pfam" id="PF17746">
    <property type="entry name" value="SfsA_N"/>
    <property type="match status" value="1"/>
</dbReference>
<dbReference type="InterPro" id="IPR041465">
    <property type="entry name" value="SfsA_N"/>
</dbReference>
<protein>
    <recommendedName>
        <fullName evidence="1">Sugar fermentation stimulation protein homolog</fullName>
    </recommendedName>
</protein>
<proteinExistence type="inferred from homology"/>
<dbReference type="HAMAP" id="MF_00095">
    <property type="entry name" value="SfsA"/>
    <property type="match status" value="1"/>
</dbReference>
<gene>
    <name evidence="1 4" type="primary">sfsA</name>
    <name evidence="4" type="ORF">H9809_12045</name>
</gene>
<dbReference type="AlphaFoldDB" id="A0A9D2JU27"/>